<comment type="caution">
    <text evidence="2">The sequence shown here is derived from an EMBL/GenBank/DDBJ whole genome shotgun (WGS) entry which is preliminary data.</text>
</comment>
<protein>
    <recommendedName>
        <fullName evidence="1">Thioredoxin domain-containing protein</fullName>
    </recommendedName>
</protein>
<dbReference type="Gene3D" id="3.40.30.10">
    <property type="entry name" value="Glutaredoxin"/>
    <property type="match status" value="1"/>
</dbReference>
<dbReference type="Proteomes" id="UP000635071">
    <property type="component" value="Unassembled WGS sequence"/>
</dbReference>
<dbReference type="GO" id="GO:0016209">
    <property type="term" value="F:antioxidant activity"/>
    <property type="evidence" value="ECO:0007669"/>
    <property type="project" value="InterPro"/>
</dbReference>
<proteinExistence type="predicted"/>
<dbReference type="CDD" id="cd02966">
    <property type="entry name" value="TlpA_like_family"/>
    <property type="match status" value="1"/>
</dbReference>
<dbReference type="InterPro" id="IPR050553">
    <property type="entry name" value="Thioredoxin_ResA/DsbE_sf"/>
</dbReference>
<name>A0A916ZU67_9SPHN</name>
<dbReference type="InterPro" id="IPR000866">
    <property type="entry name" value="AhpC/TSA"/>
</dbReference>
<dbReference type="InterPro" id="IPR013766">
    <property type="entry name" value="Thioredoxin_domain"/>
</dbReference>
<evidence type="ECO:0000313" key="3">
    <source>
        <dbReference type="Proteomes" id="UP000635071"/>
    </source>
</evidence>
<reference evidence="2" key="1">
    <citation type="journal article" date="2014" name="Int. J. Syst. Evol. Microbiol.">
        <title>Complete genome sequence of Corynebacterium casei LMG S-19264T (=DSM 44701T), isolated from a smear-ripened cheese.</title>
        <authorList>
            <consortium name="US DOE Joint Genome Institute (JGI-PGF)"/>
            <person name="Walter F."/>
            <person name="Albersmeier A."/>
            <person name="Kalinowski J."/>
            <person name="Ruckert C."/>
        </authorList>
    </citation>
    <scope>NUCLEOTIDE SEQUENCE</scope>
    <source>
        <strain evidence="2">CGMCC 1.15519</strain>
    </source>
</reference>
<gene>
    <name evidence="2" type="ORF">GCM10011529_20840</name>
</gene>
<dbReference type="PANTHER" id="PTHR42852:SF13">
    <property type="entry name" value="PROTEIN DIPZ"/>
    <property type="match status" value="1"/>
</dbReference>
<keyword evidence="3" id="KW-1185">Reference proteome</keyword>
<dbReference type="RefSeq" id="WP_188762881.1">
    <property type="nucleotide sequence ID" value="NZ_BMJM01000006.1"/>
</dbReference>
<feature type="domain" description="Thioredoxin" evidence="1">
    <location>
        <begin position="248"/>
        <end position="411"/>
    </location>
</feature>
<dbReference type="SUPFAM" id="SSF52833">
    <property type="entry name" value="Thioredoxin-like"/>
    <property type="match status" value="1"/>
</dbReference>
<evidence type="ECO:0000313" key="2">
    <source>
        <dbReference type="EMBL" id="GGE14296.1"/>
    </source>
</evidence>
<dbReference type="GO" id="GO:0016491">
    <property type="term" value="F:oxidoreductase activity"/>
    <property type="evidence" value="ECO:0007669"/>
    <property type="project" value="InterPro"/>
</dbReference>
<dbReference type="AlphaFoldDB" id="A0A916ZU67"/>
<dbReference type="EMBL" id="BMJM01000006">
    <property type="protein sequence ID" value="GGE14296.1"/>
    <property type="molecule type" value="Genomic_DNA"/>
</dbReference>
<reference evidence="2" key="2">
    <citation type="submission" date="2020-09" db="EMBL/GenBank/DDBJ databases">
        <authorList>
            <person name="Sun Q."/>
            <person name="Zhou Y."/>
        </authorList>
    </citation>
    <scope>NUCLEOTIDE SEQUENCE</scope>
    <source>
        <strain evidence="2">CGMCC 1.15519</strain>
    </source>
</reference>
<organism evidence="2 3">
    <name type="scientific">Sandarakinorhabdus glacialis</name>
    <dbReference type="NCBI Taxonomy" id="1614636"/>
    <lineage>
        <taxon>Bacteria</taxon>
        <taxon>Pseudomonadati</taxon>
        <taxon>Pseudomonadota</taxon>
        <taxon>Alphaproteobacteria</taxon>
        <taxon>Sphingomonadales</taxon>
        <taxon>Sphingosinicellaceae</taxon>
        <taxon>Sandarakinorhabdus</taxon>
    </lineage>
</organism>
<dbReference type="PROSITE" id="PS51352">
    <property type="entry name" value="THIOREDOXIN_2"/>
    <property type="match status" value="1"/>
</dbReference>
<evidence type="ECO:0000259" key="1">
    <source>
        <dbReference type="PROSITE" id="PS51352"/>
    </source>
</evidence>
<dbReference type="Pfam" id="PF00578">
    <property type="entry name" value="AhpC-TSA"/>
    <property type="match status" value="1"/>
</dbReference>
<sequence>MHRRFDYWFWRGLTAIVFAGTIAMCFVSPVRAAPSAYGIWRIALDHPGGPLPFGLEIAHGKAGPTAYILNPPERLRVESIRVDGDTITLAFPSYSSRIILKRGADDKLTGEAQLTRRSGPVTLAASGSRGAYRFTPSPARAAADLTGAWVVETGGDSPKKGLAQLKQVGNKVSGSVQFATGDTRYLAGEISGNALALSTFDGNSSSIWKGTLAGTTLTGGQYGATSTAPSGWKAVRSKDPSFEAVAVEKPVADRLAFKFPTSTGKFISLTDPRYKGKVVVVTLGGAWCPNCHDEALFIGPYAARRQKDGLEVIGLQFEYGDDQPRAFKQLDSFSKRYKLTYPLVLAGQPTPESSKAALGALGPVKVYPSTIFIGRDGRVREVHVGWAGPATGALNVKAKREFDETVSRLLREKA</sequence>
<accession>A0A916ZU67</accession>
<dbReference type="InterPro" id="IPR036249">
    <property type="entry name" value="Thioredoxin-like_sf"/>
</dbReference>
<dbReference type="PANTHER" id="PTHR42852">
    <property type="entry name" value="THIOL:DISULFIDE INTERCHANGE PROTEIN DSBE"/>
    <property type="match status" value="1"/>
</dbReference>